<protein>
    <submittedName>
        <fullName evidence="1">T9SS type A sorting domain-containing protein</fullName>
    </submittedName>
</protein>
<gene>
    <name evidence="1" type="ORF">ENF18_01845</name>
</gene>
<comment type="caution">
    <text evidence="1">The sequence shown here is derived from an EMBL/GenBank/DDBJ whole genome shotgun (WGS) entry which is preliminary data.</text>
</comment>
<proteinExistence type="predicted"/>
<dbReference type="Proteomes" id="UP000885847">
    <property type="component" value="Unassembled WGS sequence"/>
</dbReference>
<reference evidence="1" key="1">
    <citation type="journal article" date="2020" name="mSystems">
        <title>Genome- and Community-Level Interaction Insights into Carbon Utilization and Element Cycling Functions of Hydrothermarchaeota in Hydrothermal Sediment.</title>
        <authorList>
            <person name="Zhou Z."/>
            <person name="Liu Y."/>
            <person name="Xu W."/>
            <person name="Pan J."/>
            <person name="Luo Z.H."/>
            <person name="Li M."/>
        </authorList>
    </citation>
    <scope>NUCLEOTIDE SEQUENCE [LARGE SCALE GENOMIC DNA]</scope>
    <source>
        <strain evidence="1">HyVt-102</strain>
    </source>
</reference>
<sequence>MIGHYSDFPRDPEDICYIDNRNFAVSLGASGVYILEALNVNVEEKIADFSCEFSDPYKIRLSLDKKTMVDIEAFNVLGSRVGRLYQGYLSPGEHEIHLGLPDNLSSGIYFIQVKAGERRYLNKVMWIK</sequence>
<evidence type="ECO:0000313" key="1">
    <source>
        <dbReference type="EMBL" id="HDI82518.1"/>
    </source>
</evidence>
<name>A0A7C0VCS7_UNCW3</name>
<dbReference type="AlphaFoldDB" id="A0A7C0VCS7"/>
<dbReference type="EMBL" id="DQWE01000081">
    <property type="protein sequence ID" value="HDI82518.1"/>
    <property type="molecule type" value="Genomic_DNA"/>
</dbReference>
<accession>A0A7C0VCS7</accession>
<organism evidence="1">
    <name type="scientific">candidate division WOR-3 bacterium</name>
    <dbReference type="NCBI Taxonomy" id="2052148"/>
    <lineage>
        <taxon>Bacteria</taxon>
        <taxon>Bacteria division WOR-3</taxon>
    </lineage>
</organism>